<evidence type="ECO:0000256" key="1">
    <source>
        <dbReference type="SAM" id="MobiDB-lite"/>
    </source>
</evidence>
<evidence type="ECO:0000313" key="3">
    <source>
        <dbReference type="Proteomes" id="UP000282106"/>
    </source>
</evidence>
<evidence type="ECO:0000313" key="2">
    <source>
        <dbReference type="EMBL" id="ROH91720.1"/>
    </source>
</evidence>
<proteinExistence type="predicted"/>
<feature type="compositionally biased region" description="Low complexity" evidence="1">
    <location>
        <begin position="89"/>
        <end position="100"/>
    </location>
</feature>
<name>A0A3N0VGC1_9GAMM</name>
<comment type="caution">
    <text evidence="2">The sequence shown here is derived from an EMBL/GenBank/DDBJ whole genome shotgun (WGS) entry which is preliminary data.</text>
</comment>
<gene>
    <name evidence="2" type="ORF">ED208_04860</name>
</gene>
<dbReference type="EMBL" id="RJVO01000002">
    <property type="protein sequence ID" value="ROH91720.1"/>
    <property type="molecule type" value="Genomic_DNA"/>
</dbReference>
<sequence length="128" mass="13407">MNLIALSRRRPALLLFWLLLAVLPRALLPAGLMPAFGDGGVRLSYCISEGSSLLSQLDEAAPKADSHPSCPYALAQALALPSADQTPALASAAATLSAQPSPLPPPRERRPPRPPSQAPPFESGLSFC</sequence>
<organism evidence="2 3">
    <name type="scientific">Stagnimonas aquatica</name>
    <dbReference type="NCBI Taxonomy" id="2689987"/>
    <lineage>
        <taxon>Bacteria</taxon>
        <taxon>Pseudomonadati</taxon>
        <taxon>Pseudomonadota</taxon>
        <taxon>Gammaproteobacteria</taxon>
        <taxon>Nevskiales</taxon>
        <taxon>Nevskiaceae</taxon>
        <taxon>Stagnimonas</taxon>
    </lineage>
</organism>
<dbReference type="RefSeq" id="WP_123210764.1">
    <property type="nucleotide sequence ID" value="NZ_RJVO01000002.1"/>
</dbReference>
<dbReference type="AlphaFoldDB" id="A0A3N0VGC1"/>
<feature type="region of interest" description="Disordered" evidence="1">
    <location>
        <begin position="89"/>
        <end position="128"/>
    </location>
</feature>
<reference evidence="2 3" key="1">
    <citation type="submission" date="2018-10" db="EMBL/GenBank/DDBJ databases">
        <authorList>
            <person name="Chen W.-M."/>
        </authorList>
    </citation>
    <scope>NUCLEOTIDE SEQUENCE [LARGE SCALE GENOMIC DNA]</scope>
    <source>
        <strain evidence="2 3">THS-13</strain>
    </source>
</reference>
<protein>
    <recommendedName>
        <fullName evidence="4">DUF2946 domain-containing protein</fullName>
    </recommendedName>
</protein>
<keyword evidence="3" id="KW-1185">Reference proteome</keyword>
<dbReference type="Proteomes" id="UP000282106">
    <property type="component" value="Unassembled WGS sequence"/>
</dbReference>
<dbReference type="InParanoid" id="A0A3N0VGC1"/>
<evidence type="ECO:0008006" key="4">
    <source>
        <dbReference type="Google" id="ProtNLM"/>
    </source>
</evidence>
<accession>A0A3N0VGC1</accession>